<organism evidence="1 2">
    <name type="scientific">Choristoneura fumiferana</name>
    <name type="common">Spruce budworm moth</name>
    <name type="synonym">Archips fumiferana</name>
    <dbReference type="NCBI Taxonomy" id="7141"/>
    <lineage>
        <taxon>Eukaryota</taxon>
        <taxon>Metazoa</taxon>
        <taxon>Ecdysozoa</taxon>
        <taxon>Arthropoda</taxon>
        <taxon>Hexapoda</taxon>
        <taxon>Insecta</taxon>
        <taxon>Pterygota</taxon>
        <taxon>Neoptera</taxon>
        <taxon>Endopterygota</taxon>
        <taxon>Lepidoptera</taxon>
        <taxon>Glossata</taxon>
        <taxon>Ditrysia</taxon>
        <taxon>Tortricoidea</taxon>
        <taxon>Tortricidae</taxon>
        <taxon>Tortricinae</taxon>
        <taxon>Choristoneura</taxon>
    </lineage>
</organism>
<reference evidence="1 2" key="1">
    <citation type="journal article" date="2022" name="Genome Biol. Evol.">
        <title>The Spruce Budworm Genome: Reconstructing the Evolutionary History of Antifreeze Proteins.</title>
        <authorList>
            <person name="Beliveau C."/>
            <person name="Gagne P."/>
            <person name="Picq S."/>
            <person name="Vernygora O."/>
            <person name="Keeling C.I."/>
            <person name="Pinkney K."/>
            <person name="Doucet D."/>
            <person name="Wen F."/>
            <person name="Johnston J.S."/>
            <person name="Maaroufi H."/>
            <person name="Boyle B."/>
            <person name="Laroche J."/>
            <person name="Dewar K."/>
            <person name="Juretic N."/>
            <person name="Blackburn G."/>
            <person name="Nisole A."/>
            <person name="Brunet B."/>
            <person name="Brandao M."/>
            <person name="Lumley L."/>
            <person name="Duan J."/>
            <person name="Quan G."/>
            <person name="Lucarotti C.J."/>
            <person name="Roe A.D."/>
            <person name="Sperling F.A.H."/>
            <person name="Levesque R.C."/>
            <person name="Cusson M."/>
        </authorList>
    </citation>
    <scope>NUCLEOTIDE SEQUENCE [LARGE SCALE GENOMIC DNA]</scope>
    <source>
        <strain evidence="1">Glfc:IPQL:Cfum</strain>
    </source>
</reference>
<proteinExistence type="predicted"/>
<gene>
    <name evidence="1" type="ORF">MSG28_001042</name>
</gene>
<dbReference type="Proteomes" id="UP001064048">
    <property type="component" value="Chromosome Z"/>
</dbReference>
<evidence type="ECO:0000313" key="1">
    <source>
        <dbReference type="EMBL" id="KAI8430924.1"/>
    </source>
</evidence>
<accession>A0ACC0K3B7</accession>
<keyword evidence="2" id="KW-1185">Reference proteome</keyword>
<protein>
    <submittedName>
        <fullName evidence="1">Uncharacterized protein</fullName>
    </submittedName>
</protein>
<comment type="caution">
    <text evidence="1">The sequence shown here is derived from an EMBL/GenBank/DDBJ whole genome shotgun (WGS) entry which is preliminary data.</text>
</comment>
<sequence length="182" mass="20925">MQRVTRVRDLGVRLTADLSFRDYIKYLQEGNASYVSPGLSCSELVQRCMWKNTVYRCDLLFQQVFAQIKLCCAFNYFAVDTTLFNKNPPPSRCSSIATLRTTIAAHPRPKVSWYVYIDDAYNIPDSDSPVRMVNPSTEVLIALSPERTYATPGIKAFWPKKRECYYNDENIIEAVILKIWSA</sequence>
<name>A0ACC0K3B7_CHOFU</name>
<evidence type="ECO:0000313" key="2">
    <source>
        <dbReference type="Proteomes" id="UP001064048"/>
    </source>
</evidence>
<dbReference type="EMBL" id="CM046131">
    <property type="protein sequence ID" value="KAI8430924.1"/>
    <property type="molecule type" value="Genomic_DNA"/>
</dbReference>